<sequence>MKITNLFLIILLTLLINFPASSETWTISEGLSVTPSENLDVTYQLVDGFGKGSEVVVGWSGEETNYLMEVYKAKAVVNSEEVRRLMAEELRKQYNLTSLVINNGEYGVFETDTSLTVEYWTDIWFINDKQETQLYYLLHTQNVSFLFSVFPAGDACIDEIIESSTKLLKTAKTFEKS</sequence>
<reference evidence="2" key="1">
    <citation type="submission" date="2015-08" db="EMBL/GenBank/DDBJ databases">
        <authorList>
            <person name="Kim K.M."/>
        </authorList>
    </citation>
    <scope>NUCLEOTIDE SEQUENCE [LARGE SCALE GENOMIC DNA]</scope>
    <source>
        <strain evidence="2">KCTC 23892</strain>
    </source>
</reference>
<dbReference type="RefSeq" id="WP_068989990.1">
    <property type="nucleotide sequence ID" value="NZ_CP012418.1"/>
</dbReference>
<dbReference type="AlphaFoldDB" id="A0A1B3B9K2"/>
<accession>A0A1B3B9K2</accession>
<dbReference type="Proteomes" id="UP000094147">
    <property type="component" value="Chromosome"/>
</dbReference>
<name>A0A1B3B9K2_9GAMM</name>
<protein>
    <recommendedName>
        <fullName evidence="3">PsbP C-terminal domain-containing protein</fullName>
    </recommendedName>
</protein>
<keyword evidence="2" id="KW-1185">Reference proteome</keyword>
<evidence type="ECO:0008006" key="3">
    <source>
        <dbReference type="Google" id="ProtNLM"/>
    </source>
</evidence>
<gene>
    <name evidence="1" type="ORF">KS2013_757</name>
</gene>
<organism evidence="1 2">
    <name type="scientific">Kangiella sediminilitoris</name>
    <dbReference type="NCBI Taxonomy" id="1144748"/>
    <lineage>
        <taxon>Bacteria</taxon>
        <taxon>Pseudomonadati</taxon>
        <taxon>Pseudomonadota</taxon>
        <taxon>Gammaproteobacteria</taxon>
        <taxon>Kangiellales</taxon>
        <taxon>Kangiellaceae</taxon>
        <taxon>Kangiella</taxon>
    </lineage>
</organism>
<dbReference type="KEGG" id="ksd:KS2013_757"/>
<dbReference type="EMBL" id="CP012418">
    <property type="protein sequence ID" value="AOE49481.1"/>
    <property type="molecule type" value="Genomic_DNA"/>
</dbReference>
<proteinExistence type="predicted"/>
<evidence type="ECO:0000313" key="2">
    <source>
        <dbReference type="Proteomes" id="UP000094147"/>
    </source>
</evidence>
<evidence type="ECO:0000313" key="1">
    <source>
        <dbReference type="EMBL" id="AOE49481.1"/>
    </source>
</evidence>
<dbReference type="OrthoDB" id="10020399at2"/>